<proteinExistence type="predicted"/>
<evidence type="ECO:0000313" key="1">
    <source>
        <dbReference type="EMBL" id="HEB96541.1"/>
    </source>
</evidence>
<reference evidence="1" key="1">
    <citation type="journal article" date="2020" name="mSystems">
        <title>Genome- and Community-Level Interaction Insights into Carbon Utilization and Element Cycling Functions of Hydrothermarchaeota in Hydrothermal Sediment.</title>
        <authorList>
            <person name="Zhou Z."/>
            <person name="Liu Y."/>
            <person name="Xu W."/>
            <person name="Pan J."/>
            <person name="Luo Z.H."/>
            <person name="Li M."/>
        </authorList>
    </citation>
    <scope>NUCLEOTIDE SEQUENCE [LARGE SCALE GENOMIC DNA]</scope>
    <source>
        <strain evidence="1">HyVt-443</strain>
    </source>
</reference>
<dbReference type="InterPro" id="IPR027599">
    <property type="entry name" value="PqqD-rel_X"/>
</dbReference>
<organism evidence="1">
    <name type="scientific">Sedimenticola thiotaurini</name>
    <dbReference type="NCBI Taxonomy" id="1543721"/>
    <lineage>
        <taxon>Bacteria</taxon>
        <taxon>Pseudomonadati</taxon>
        <taxon>Pseudomonadota</taxon>
        <taxon>Gammaproteobacteria</taxon>
        <taxon>Chromatiales</taxon>
        <taxon>Sedimenticolaceae</taxon>
        <taxon>Sedimenticola</taxon>
    </lineage>
</organism>
<name>A0A831RND8_9GAMM</name>
<dbReference type="NCBIfam" id="TIGR04353">
    <property type="entry name" value="PqqD_rel_X"/>
    <property type="match status" value="1"/>
</dbReference>
<dbReference type="Gene3D" id="1.10.10.1150">
    <property type="entry name" value="Coenzyme PQQ synthesis protein D (PqqD)"/>
    <property type="match status" value="1"/>
</dbReference>
<protein>
    <submittedName>
        <fullName evidence="1">HPr-rel-A system PqqD family peptide chaperone</fullName>
    </submittedName>
</protein>
<gene>
    <name evidence="1" type="ORF">ENI96_08945</name>
</gene>
<dbReference type="AlphaFoldDB" id="A0A831RND8"/>
<comment type="caution">
    <text evidence="1">The sequence shown here is derived from an EMBL/GenBank/DDBJ whole genome shotgun (WGS) entry which is preliminary data.</text>
</comment>
<dbReference type="Pfam" id="PF05402">
    <property type="entry name" value="PqqD"/>
    <property type="match status" value="1"/>
</dbReference>
<dbReference type="Proteomes" id="UP000886251">
    <property type="component" value="Unassembled WGS sequence"/>
</dbReference>
<dbReference type="InterPro" id="IPR041881">
    <property type="entry name" value="PqqD_sf"/>
</dbReference>
<accession>A0A831RND8</accession>
<dbReference type="InterPro" id="IPR008792">
    <property type="entry name" value="PQQD"/>
</dbReference>
<dbReference type="EMBL" id="DRKP01000100">
    <property type="protein sequence ID" value="HEB96541.1"/>
    <property type="molecule type" value="Genomic_DNA"/>
</dbReference>
<sequence length="95" mass="10644">MEYPAWQTPPFSRIELREYDTEVVVLDTGSGNTLALDPIAAAVLSWLSQGPQNHDRLMAQISHSFDIPADDSLRSYLESLLDSLQQQNLIQPTSE</sequence>